<feature type="region of interest" description="Disordered" evidence="1">
    <location>
        <begin position="1245"/>
        <end position="1276"/>
    </location>
</feature>
<dbReference type="Proteomes" id="UP000585363">
    <property type="component" value="Unassembled WGS sequence"/>
</dbReference>
<dbReference type="RefSeq" id="WP_169403555.1">
    <property type="nucleotide sequence ID" value="NZ_JAADJU010000006.1"/>
</dbReference>
<comment type="caution">
    <text evidence="2">The sequence shown here is derived from an EMBL/GenBank/DDBJ whole genome shotgun (WGS) entry which is preliminary data.</text>
</comment>
<keyword evidence="3" id="KW-1185">Reference proteome</keyword>
<evidence type="ECO:0000256" key="1">
    <source>
        <dbReference type="SAM" id="MobiDB-lite"/>
    </source>
</evidence>
<proteinExistence type="predicted"/>
<evidence type="ECO:0000313" key="3">
    <source>
        <dbReference type="Proteomes" id="UP000585363"/>
    </source>
</evidence>
<reference evidence="2 3" key="2">
    <citation type="submission" date="2020-06" db="EMBL/GenBank/DDBJ databases">
        <title>Polyphasic characterization of a Rahnella strain isolated from tree sap.</title>
        <authorList>
            <person name="Kim I.S."/>
        </authorList>
    </citation>
    <scope>NUCLEOTIDE SEQUENCE [LARGE SCALE GENOMIC DNA]</scope>
    <source>
        <strain evidence="2 3">SAP-1</strain>
    </source>
</reference>
<accession>A0A848MKU1</accession>
<protein>
    <submittedName>
        <fullName evidence="2">Uncharacterized protein</fullName>
    </submittedName>
</protein>
<name>A0A848MKU1_9GAMM</name>
<dbReference type="EMBL" id="JAADJU010000006">
    <property type="protein sequence ID" value="NMP27856.1"/>
    <property type="molecule type" value="Genomic_DNA"/>
</dbReference>
<gene>
    <name evidence="2" type="ORF">GW590_13400</name>
</gene>
<sequence>MSLLPVNASLSPPSPSTANLEKLPATLRAARQYATSAAINRPAGRGRGRRDSPRQPHNITRQSDGSLRVDYESQIVLPAYALKKGATKDPVAQDHALSQDQQAGIFSISHPHTATTGNPPDALATRFQVRWHDFSVQETWNKALTQQGYPPMKVVFDSKTRSWQVEPNVLLNAMAESFYRYQGGPVTDAELPDNTLLKRGQNIWVRINGRVFPIAEQKKDVVIMHPITRNSMGTPSGGQLPPAIRQESEYFIKTPVGKDMADWPPLKIVKQTGKWILMLDPSLVNTLLTVLGKARLYGIDPGPPPRQQVGADNLLQSGQNFLHVTHDVSVKIGSTRLPAAIDPEGKLPPLPLQWNSADKGYDVLTELRNRGQRTLTERESWGMRLLILGMMIRNPLYGTVELVSSSLGNTAAQQRLGHFIDTGEYPDDSSLGGRIAKGLDTCLYFIFFSQSSGAATGLEIGSWLVTGLGKALLNLPMTEDEAAGALQSLLNLPTQMPTQSKHEAAPALRWLESKVVDEPRLVADTRYANLWRHQESGKQYVQQQGDPLRYRPVSEESSGHFRELFPADRQPGRHFTTGSDGELRLMTAQELAIWQQPTEAELVARNFTPVEVINRDGSVSEEYAPISPAGIKATYHFDSAMRSFRATGKSIDAEDQVVGLPGGAHPTEEELGASELSLAQLSQPRRVEVARWVESHWYAAMTAGPSASAKLEALLSRPDRPNFTAAELHDALRTLPINIRPEVSFRTVQAALTQASVSVSPELSTWVENHWLRNTEISVKDRLDMLFAVENKPACSALQLHAALRRLPETIRPDISLRAVQEAITQSVLNVREGVTTWVADNWQATSVAGAAVNARLNALLAREDIPEGLTSGVLYRALRRLPENIRPEMSLGTIKNAFTLNNAQVRPEVMSWVQSHWGAASGMLHGQLMALLACEGRPDAITGLELHNALRNLPAEQRPVIGLKTVQRALSQASANARPEVVAWVRNNWAATLTHGPSMNTRLEALLAMDNRPPGILGGELHNAIMQLPAEVKPNVMLGTVQNALTLATSRARVEVVNWVRDNWGRLTATPELSRIDALLACSGRPAGVSAAELHYALRQLPESERPDLSIRIVRNALAQATVKVRPEVVTWVRNQWQRFEGEGVAVNSRLTALLAAEGRPVGLLSPELYHALRQLPPAIRPQIDLPMVQRAFSHRTDRDGFTLPYPVSQPSAGVDFTGVEYRDRTPLPSPGPLDFSGIEYRDRTPIQSPAPGPLDFTGIEYRDRTPTPSPAPVPLDFTGVEYRDRTPAASPAPGIIDLDAANTHLTHTSSANGQRQQVPAKRQRT</sequence>
<evidence type="ECO:0000313" key="2">
    <source>
        <dbReference type="EMBL" id="NMP27856.1"/>
    </source>
</evidence>
<feature type="region of interest" description="Disordered" evidence="1">
    <location>
        <begin position="36"/>
        <end position="65"/>
    </location>
</feature>
<feature type="compositionally biased region" description="Polar residues" evidence="1">
    <location>
        <begin position="55"/>
        <end position="65"/>
    </location>
</feature>
<reference evidence="2 3" key="1">
    <citation type="submission" date="2020-01" db="EMBL/GenBank/DDBJ databases">
        <authorList>
            <person name="Lee S.D."/>
        </authorList>
    </citation>
    <scope>NUCLEOTIDE SEQUENCE [LARGE SCALE GENOMIC DNA]</scope>
    <source>
        <strain evidence="2 3">SAP-1</strain>
    </source>
</reference>
<organism evidence="2 3">
    <name type="scientific">Rouxiella aceris</name>
    <dbReference type="NCBI Taxonomy" id="2703884"/>
    <lineage>
        <taxon>Bacteria</taxon>
        <taxon>Pseudomonadati</taxon>
        <taxon>Pseudomonadota</taxon>
        <taxon>Gammaproteobacteria</taxon>
        <taxon>Enterobacterales</taxon>
        <taxon>Yersiniaceae</taxon>
        <taxon>Rouxiella</taxon>
    </lineage>
</organism>